<sequence length="231" mass="24734">MFLRKELTHGERIARGLTMRAISAHAQYRSNAARAETSPVPKVTYRGKIEVMRQDNGAPLGYVSASVINGAQYRYQAEASALIVTVDLPTGQTSGEGLTLTTQNSDIGFPLLGLIQGRDNTTPNIASGSFHYLYLGGVSSPGTPPDSAPTTIPNSYTSASGLSRVAESAVWNLDIATGALSPQWTNTDLSQPDMQFWTQSTALYSGADAAAFNSRYPSPVTRLNYVFHVIA</sequence>
<dbReference type="OrthoDB" id="4584900at2759"/>
<proteinExistence type="predicted"/>
<accession>A0A9W8MRC8</accession>
<keyword evidence="2" id="KW-1185">Reference proteome</keyword>
<protein>
    <submittedName>
        <fullName evidence="1">Uncharacterized protein</fullName>
    </submittedName>
</protein>
<dbReference type="Proteomes" id="UP001148786">
    <property type="component" value="Unassembled WGS sequence"/>
</dbReference>
<comment type="caution">
    <text evidence="1">The sequence shown here is derived from an EMBL/GenBank/DDBJ whole genome shotgun (WGS) entry which is preliminary data.</text>
</comment>
<name>A0A9W8MRC8_9AGAR</name>
<organism evidence="1 2">
    <name type="scientific">Agrocybe chaxingu</name>
    <dbReference type="NCBI Taxonomy" id="84603"/>
    <lineage>
        <taxon>Eukaryota</taxon>
        <taxon>Fungi</taxon>
        <taxon>Dikarya</taxon>
        <taxon>Basidiomycota</taxon>
        <taxon>Agaricomycotina</taxon>
        <taxon>Agaricomycetes</taxon>
        <taxon>Agaricomycetidae</taxon>
        <taxon>Agaricales</taxon>
        <taxon>Agaricineae</taxon>
        <taxon>Strophariaceae</taxon>
        <taxon>Agrocybe</taxon>
    </lineage>
</organism>
<evidence type="ECO:0000313" key="2">
    <source>
        <dbReference type="Proteomes" id="UP001148786"/>
    </source>
</evidence>
<evidence type="ECO:0000313" key="1">
    <source>
        <dbReference type="EMBL" id="KAJ3487310.1"/>
    </source>
</evidence>
<dbReference type="AlphaFoldDB" id="A0A9W8MRC8"/>
<gene>
    <name evidence="1" type="ORF">NLJ89_g11725</name>
</gene>
<dbReference type="EMBL" id="JANKHO010002956">
    <property type="protein sequence ID" value="KAJ3487310.1"/>
    <property type="molecule type" value="Genomic_DNA"/>
</dbReference>
<reference evidence="1" key="1">
    <citation type="submission" date="2022-07" db="EMBL/GenBank/DDBJ databases">
        <title>Genome Sequence of Agrocybe chaxingu.</title>
        <authorList>
            <person name="Buettner E."/>
        </authorList>
    </citation>
    <scope>NUCLEOTIDE SEQUENCE</scope>
    <source>
        <strain evidence="1">MP-N11</strain>
    </source>
</reference>